<accession>A0ABU7KV75</accession>
<dbReference type="Proteomes" id="UP001348641">
    <property type="component" value="Unassembled WGS sequence"/>
</dbReference>
<evidence type="ECO:0000313" key="2">
    <source>
        <dbReference type="EMBL" id="MEE2053206.1"/>
    </source>
</evidence>
<proteinExistence type="predicted"/>
<reference evidence="2 3" key="1">
    <citation type="submission" date="2023-07" db="EMBL/GenBank/DDBJ databases">
        <authorList>
            <person name="Girao M."/>
            <person name="Carvalho M.F."/>
        </authorList>
    </citation>
    <scope>NUCLEOTIDE SEQUENCE [LARGE SCALE GENOMIC DNA]</scope>
    <source>
        <strain evidence="2 3">66/93</strain>
    </source>
</reference>
<evidence type="ECO:0000256" key="1">
    <source>
        <dbReference type="SAM" id="MobiDB-lite"/>
    </source>
</evidence>
<comment type="caution">
    <text evidence="2">The sequence shown here is derived from an EMBL/GenBank/DDBJ whole genome shotgun (WGS) entry which is preliminary data.</text>
</comment>
<dbReference type="EMBL" id="JAUUCC010000064">
    <property type="protein sequence ID" value="MEE2053206.1"/>
    <property type="molecule type" value="Genomic_DNA"/>
</dbReference>
<sequence>MSEQKKPAAVENTIGEAGPRADITQLGHIGAPAEGGTVRNTIGRVSGNAKVVQAGDIVGDLHL</sequence>
<protein>
    <submittedName>
        <fullName evidence="2">Uncharacterized protein</fullName>
    </submittedName>
</protein>
<gene>
    <name evidence="2" type="ORF">Q8A49_22135</name>
</gene>
<name>A0ABU7KV75_9ACTN</name>
<evidence type="ECO:0000313" key="3">
    <source>
        <dbReference type="Proteomes" id="UP001348641"/>
    </source>
</evidence>
<feature type="region of interest" description="Disordered" evidence="1">
    <location>
        <begin position="1"/>
        <end position="22"/>
    </location>
</feature>
<organism evidence="2 3">
    <name type="scientific">Nocardiopsis tropica</name>
    <dbReference type="NCBI Taxonomy" id="109330"/>
    <lineage>
        <taxon>Bacteria</taxon>
        <taxon>Bacillati</taxon>
        <taxon>Actinomycetota</taxon>
        <taxon>Actinomycetes</taxon>
        <taxon>Streptosporangiales</taxon>
        <taxon>Nocardiopsidaceae</taxon>
        <taxon>Nocardiopsis</taxon>
    </lineage>
</organism>
<dbReference type="RefSeq" id="WP_330160171.1">
    <property type="nucleotide sequence ID" value="NZ_BAAAJA010000025.1"/>
</dbReference>